<proteinExistence type="predicted"/>
<reference evidence="2" key="1">
    <citation type="submission" date="2016-06" db="EMBL/GenBank/DDBJ databases">
        <authorList>
            <person name="Varghese N."/>
            <person name="Submissions Spin"/>
        </authorList>
    </citation>
    <scope>NUCLEOTIDE SEQUENCE [LARGE SCALE GENOMIC DNA]</scope>
    <source>
        <strain evidence="2">DSM 45647</strain>
    </source>
</reference>
<gene>
    <name evidence="1" type="ORF">GA0070213_12542</name>
</gene>
<sequence>MTLERRRHLSVSGFRQYLATGVAMEHPVDGEPTLTLAIDPNHPSISLRGPLLADEASPHVRLEHIDVRRWPGDRTQLQVRITEPSLFVDAYPILCSIADRTQLDGQGFATAVTDTVRLLSRLLERSRSLAQERELGLCGELLVLLGACRRFGPERAVAGWRGPHREEHDFAIGHFDVEVKTTSSERRAHWIDSLTQLQPTAPTPLWLVSHQLTEAGPGQGWRLGDLVGAVREAVIGSTVRDDLDRRLAAAGWADTFGELCVTRWRRRVASSAYIVAGDFPRLTENQLTNAALDHSSLTDVRYRIDLTHQATGAPVPEAVADIIATEGTT</sequence>
<dbReference type="AlphaFoldDB" id="A0A1C5KA44"/>
<evidence type="ECO:0000313" key="2">
    <source>
        <dbReference type="Proteomes" id="UP000199360"/>
    </source>
</evidence>
<dbReference type="Proteomes" id="UP000199360">
    <property type="component" value="Unassembled WGS sequence"/>
</dbReference>
<accession>A0A1C5KA44</accession>
<dbReference type="Pfam" id="PF14390">
    <property type="entry name" value="DUF4420"/>
    <property type="match status" value="1"/>
</dbReference>
<protein>
    <submittedName>
        <fullName evidence="1">Putative PD-(D/E)XK family member</fullName>
    </submittedName>
</protein>
<name>A0A1C5KA44_9ACTN</name>
<evidence type="ECO:0000313" key="1">
    <source>
        <dbReference type="EMBL" id="SCG79286.1"/>
    </source>
</evidence>
<dbReference type="STRING" id="745366.GA0070213_12542"/>
<organism evidence="1 2">
    <name type="scientific">Micromonospora humi</name>
    <dbReference type="NCBI Taxonomy" id="745366"/>
    <lineage>
        <taxon>Bacteria</taxon>
        <taxon>Bacillati</taxon>
        <taxon>Actinomycetota</taxon>
        <taxon>Actinomycetes</taxon>
        <taxon>Micromonosporales</taxon>
        <taxon>Micromonosporaceae</taxon>
        <taxon>Micromonospora</taxon>
    </lineage>
</organism>
<dbReference type="InterPro" id="IPR025534">
    <property type="entry name" value="DUF4420"/>
</dbReference>
<keyword evidence="2" id="KW-1185">Reference proteome</keyword>
<dbReference type="EMBL" id="FMDM01000025">
    <property type="protein sequence ID" value="SCG79286.1"/>
    <property type="molecule type" value="Genomic_DNA"/>
</dbReference>